<evidence type="ECO:0000313" key="2">
    <source>
        <dbReference type="Proteomes" id="UP000469559"/>
    </source>
</evidence>
<organism evidence="1 2">
    <name type="scientific">Lachnellula arida</name>
    <dbReference type="NCBI Taxonomy" id="1316785"/>
    <lineage>
        <taxon>Eukaryota</taxon>
        <taxon>Fungi</taxon>
        <taxon>Dikarya</taxon>
        <taxon>Ascomycota</taxon>
        <taxon>Pezizomycotina</taxon>
        <taxon>Leotiomycetes</taxon>
        <taxon>Helotiales</taxon>
        <taxon>Lachnaceae</taxon>
        <taxon>Lachnellula</taxon>
    </lineage>
</organism>
<proteinExistence type="predicted"/>
<dbReference type="Proteomes" id="UP000469559">
    <property type="component" value="Unassembled WGS sequence"/>
</dbReference>
<name>A0A8T9BM72_9HELO</name>
<gene>
    <name evidence="1" type="ORF">LARI1_G002271</name>
</gene>
<comment type="caution">
    <text evidence="1">The sequence shown here is derived from an EMBL/GenBank/DDBJ whole genome shotgun (WGS) entry which is preliminary data.</text>
</comment>
<evidence type="ECO:0000313" key="1">
    <source>
        <dbReference type="EMBL" id="TVY20461.1"/>
    </source>
</evidence>
<sequence>MEKKVEVRFQEEKKEGCLHTHDELLNVRVNIVQDESQGLYETSRLPAHRPPPTTDPGVKVELLHGLLEL</sequence>
<keyword evidence="2" id="KW-1185">Reference proteome</keyword>
<dbReference type="EMBL" id="QGMF01000055">
    <property type="protein sequence ID" value="TVY20461.1"/>
    <property type="molecule type" value="Genomic_DNA"/>
</dbReference>
<protein>
    <submittedName>
        <fullName evidence="1">Uncharacterized protein</fullName>
    </submittedName>
</protein>
<reference evidence="1 2" key="1">
    <citation type="submission" date="2018-05" db="EMBL/GenBank/DDBJ databases">
        <title>Whole genome sequencing for identification of molecular markers to develop diagnostic detection tools for the regulated plant pathogen Lachnellula willkommii.</title>
        <authorList>
            <person name="Giroux E."/>
            <person name="Bilodeau G."/>
        </authorList>
    </citation>
    <scope>NUCLEOTIDE SEQUENCE [LARGE SCALE GENOMIC DNA]</scope>
    <source>
        <strain evidence="1 2">CBS 203.66</strain>
    </source>
</reference>
<dbReference type="AlphaFoldDB" id="A0A8T9BM72"/>
<accession>A0A8T9BM72</accession>